<reference evidence="2 3" key="1">
    <citation type="journal article" date="2019" name="Int. J. Syst. Evol. Microbiol.">
        <title>The Global Catalogue of Microorganisms (GCM) 10K type strain sequencing project: providing services to taxonomists for standard genome sequencing and annotation.</title>
        <authorList>
            <consortium name="The Broad Institute Genomics Platform"/>
            <consortium name="The Broad Institute Genome Sequencing Center for Infectious Disease"/>
            <person name="Wu L."/>
            <person name="Ma J."/>
        </authorList>
    </citation>
    <scope>NUCLEOTIDE SEQUENCE [LARGE SCALE GENOMIC DNA]</scope>
    <source>
        <strain evidence="2 3">JCM 14330</strain>
    </source>
</reference>
<comment type="similarity">
    <text evidence="1">Belongs to the UPF0065 (bug) family.</text>
</comment>
<dbReference type="Pfam" id="PF03401">
    <property type="entry name" value="TctC"/>
    <property type="match status" value="1"/>
</dbReference>
<protein>
    <submittedName>
        <fullName evidence="2">Tripartite tricarboxylate transporter substrate binding protein BugE</fullName>
    </submittedName>
</protein>
<proteinExistence type="inferred from homology"/>
<dbReference type="InterPro" id="IPR042100">
    <property type="entry name" value="Bug_dom1"/>
</dbReference>
<evidence type="ECO:0000313" key="3">
    <source>
        <dbReference type="Proteomes" id="UP001501706"/>
    </source>
</evidence>
<dbReference type="CDD" id="cd13578">
    <property type="entry name" value="PBP2_Bug27"/>
    <property type="match status" value="1"/>
</dbReference>
<name>A0ABN1BBW1_9BURK</name>
<gene>
    <name evidence="2" type="ORF">GCM10009097_08100</name>
</gene>
<sequence length="349" mass="36476">MYKTRHPQDAIVAVAAPPEHNRGTTMLRPLLASLHIAAAVAILPATANAQSYPSKPVRIIVPAAAGGTSDIVARLLAMKLQESMGKPFIVEYKAGAGTNLGSDYVAKAAPDGYTLLLNGISMATSQVLYPDLPYNPLKDLTPIIEAAAMSNVITVNPQLPVHNLKELIALAKKNPGKYNYGSPGFGSSASLSGQLLEMKTGAKLTHVAYQGNAQATNDHLAGLLEVGFVNLPVALPFVKSGKLRPLAVTSSTRSSLLPDVPTVAEALNIDYELTGWFGLLAPAGTPGDIIAKLHKASAQALADPSSRETIMNAGAEVVGGSSADFARTLRVDTERLTELVKQSGASVNK</sequence>
<organism evidence="2 3">
    <name type="scientific">Pigmentiphaga daeguensis</name>
    <dbReference type="NCBI Taxonomy" id="414049"/>
    <lineage>
        <taxon>Bacteria</taxon>
        <taxon>Pseudomonadati</taxon>
        <taxon>Pseudomonadota</taxon>
        <taxon>Betaproteobacteria</taxon>
        <taxon>Burkholderiales</taxon>
        <taxon>Alcaligenaceae</taxon>
        <taxon>Pigmentiphaga</taxon>
    </lineage>
</organism>
<evidence type="ECO:0000256" key="1">
    <source>
        <dbReference type="ARBA" id="ARBA00006987"/>
    </source>
</evidence>
<accession>A0ABN1BBW1</accession>
<dbReference type="Proteomes" id="UP001501706">
    <property type="component" value="Unassembled WGS sequence"/>
</dbReference>
<dbReference type="PANTHER" id="PTHR42928:SF5">
    <property type="entry name" value="BLR1237 PROTEIN"/>
    <property type="match status" value="1"/>
</dbReference>
<dbReference type="Gene3D" id="3.40.190.10">
    <property type="entry name" value="Periplasmic binding protein-like II"/>
    <property type="match status" value="1"/>
</dbReference>
<dbReference type="PANTHER" id="PTHR42928">
    <property type="entry name" value="TRICARBOXYLATE-BINDING PROTEIN"/>
    <property type="match status" value="1"/>
</dbReference>
<dbReference type="EMBL" id="BAAAEN010000002">
    <property type="protein sequence ID" value="GAA0494494.1"/>
    <property type="molecule type" value="Genomic_DNA"/>
</dbReference>
<dbReference type="InterPro" id="IPR005064">
    <property type="entry name" value="BUG"/>
</dbReference>
<dbReference type="SUPFAM" id="SSF53850">
    <property type="entry name" value="Periplasmic binding protein-like II"/>
    <property type="match status" value="1"/>
</dbReference>
<keyword evidence="3" id="KW-1185">Reference proteome</keyword>
<evidence type="ECO:0000313" key="2">
    <source>
        <dbReference type="EMBL" id="GAA0494494.1"/>
    </source>
</evidence>
<comment type="caution">
    <text evidence="2">The sequence shown here is derived from an EMBL/GenBank/DDBJ whole genome shotgun (WGS) entry which is preliminary data.</text>
</comment>
<dbReference type="Gene3D" id="3.40.190.150">
    <property type="entry name" value="Bordetella uptake gene, domain 1"/>
    <property type="match status" value="1"/>
</dbReference>
<dbReference type="PIRSF" id="PIRSF017082">
    <property type="entry name" value="YflP"/>
    <property type="match status" value="1"/>
</dbReference>